<protein>
    <submittedName>
        <fullName evidence="1">Uncharacterized protein</fullName>
    </submittedName>
</protein>
<sequence length="75" mass="8524">MTSAEFTIDGVPYLLESNCEYRHWSVIHDRVVKYLERVGRATAVLFEATVEGSTSINKECVAFKLTINPQGNNFR</sequence>
<evidence type="ECO:0000313" key="2">
    <source>
        <dbReference type="Proteomes" id="UP000323054"/>
    </source>
</evidence>
<name>A0A5B9N5M0_9CAUD</name>
<accession>A0A5B9N5M0</accession>
<dbReference type="Proteomes" id="UP000323054">
    <property type="component" value="Segment"/>
</dbReference>
<organism evidence="1 2">
    <name type="scientific">Escherichia phage Mangalitsa</name>
    <dbReference type="NCBI Taxonomy" id="2589658"/>
    <lineage>
        <taxon>Viruses</taxon>
        <taxon>Duplodnaviria</taxon>
        <taxon>Heunggongvirae</taxon>
        <taxon>Uroviricota</taxon>
        <taxon>Caudoviricetes</taxon>
        <taxon>Chaseviridae</taxon>
        <taxon>Cleopatravirinae</taxon>
        <taxon>Carltongylesvirus</taxon>
        <taxon>Carltongylesvirus mangalitsa</taxon>
    </lineage>
</organism>
<keyword evidence="2" id="KW-1185">Reference proteome</keyword>
<gene>
    <name evidence="1" type="ORF">Mangalitsa_020</name>
</gene>
<evidence type="ECO:0000313" key="1">
    <source>
        <dbReference type="EMBL" id="QEG07822.1"/>
    </source>
</evidence>
<dbReference type="EMBL" id="MN045229">
    <property type="protein sequence ID" value="QEG07822.1"/>
    <property type="molecule type" value="Genomic_DNA"/>
</dbReference>
<reference evidence="2" key="1">
    <citation type="submission" date="2019-06" db="EMBL/GenBank/DDBJ databases">
        <title>Complete Genome Sequence of Escherichia coli Myophage Mangalitsa.</title>
        <authorList>
            <person name="Atkison C.L."/>
            <person name="Boeckman J."/>
            <person name="Newkirk H."/>
            <person name="Liu M."/>
            <person name="Gill J.J."/>
            <person name="Cahill J."/>
            <person name="Ramsey J."/>
        </authorList>
    </citation>
    <scope>NUCLEOTIDE SEQUENCE [LARGE SCALE GENOMIC DNA]</scope>
</reference>
<proteinExistence type="predicted"/>